<keyword evidence="2" id="KW-1185">Reference proteome</keyword>
<organism evidence="1 2">
    <name type="scientific">Dendrolimus kikuchii</name>
    <dbReference type="NCBI Taxonomy" id="765133"/>
    <lineage>
        <taxon>Eukaryota</taxon>
        <taxon>Metazoa</taxon>
        <taxon>Ecdysozoa</taxon>
        <taxon>Arthropoda</taxon>
        <taxon>Hexapoda</taxon>
        <taxon>Insecta</taxon>
        <taxon>Pterygota</taxon>
        <taxon>Neoptera</taxon>
        <taxon>Endopterygota</taxon>
        <taxon>Lepidoptera</taxon>
        <taxon>Glossata</taxon>
        <taxon>Ditrysia</taxon>
        <taxon>Bombycoidea</taxon>
        <taxon>Lasiocampidae</taxon>
        <taxon>Dendrolimus</taxon>
    </lineage>
</organism>
<gene>
    <name evidence="1" type="ORF">K1T71_013786</name>
</gene>
<accession>A0ACC1CFP8</accession>
<proteinExistence type="predicted"/>
<reference evidence="1 2" key="1">
    <citation type="journal article" date="2021" name="Front. Genet.">
        <title>Chromosome-Level Genome Assembly Reveals Significant Gene Expansion in the Toll and IMD Signaling Pathways of Dendrolimus kikuchii.</title>
        <authorList>
            <person name="Zhou J."/>
            <person name="Wu P."/>
            <person name="Xiong Z."/>
            <person name="Liu N."/>
            <person name="Zhao N."/>
            <person name="Ji M."/>
            <person name="Qiu Y."/>
            <person name="Yang B."/>
        </authorList>
    </citation>
    <scope>NUCLEOTIDE SEQUENCE [LARGE SCALE GENOMIC DNA]</scope>
    <source>
        <strain evidence="1">Ann1</strain>
    </source>
</reference>
<sequence>MSVLYPIRGVVAMMTIYGFVYNPEYVGNKTFDYAMIDGDAADCVLYKDDAGDYTDIKFEGEDVKNITTLNVTHLSQEVVLQAIQIIEFRKPFGYLNLTDEQVKEIIKDGSVEIDEAEITMPEAVADVIRQERNDTGKVETPSVILIMKEEDKCLIMVKDKELELDDDDE</sequence>
<dbReference type="Proteomes" id="UP000824533">
    <property type="component" value="Linkage Group LG27"/>
</dbReference>
<evidence type="ECO:0000313" key="1">
    <source>
        <dbReference type="EMBL" id="KAJ0170415.1"/>
    </source>
</evidence>
<evidence type="ECO:0000313" key="2">
    <source>
        <dbReference type="Proteomes" id="UP000824533"/>
    </source>
</evidence>
<name>A0ACC1CFP8_9NEOP</name>
<protein>
    <submittedName>
        <fullName evidence="1">Uncharacterized protein</fullName>
    </submittedName>
</protein>
<dbReference type="EMBL" id="CM034413">
    <property type="protein sequence ID" value="KAJ0170415.1"/>
    <property type="molecule type" value="Genomic_DNA"/>
</dbReference>
<comment type="caution">
    <text evidence="1">The sequence shown here is derived from an EMBL/GenBank/DDBJ whole genome shotgun (WGS) entry which is preliminary data.</text>
</comment>